<keyword evidence="1" id="KW-0472">Membrane</keyword>
<keyword evidence="3" id="KW-1185">Reference proteome</keyword>
<dbReference type="EMBL" id="JBANMG010000009">
    <property type="protein sequence ID" value="KAK6949198.1"/>
    <property type="molecule type" value="Genomic_DNA"/>
</dbReference>
<keyword evidence="1" id="KW-1133">Transmembrane helix</keyword>
<name>A0AAX6M940_9PEZI</name>
<proteinExistence type="predicted"/>
<sequence>MYDLCHRWSEHPPPEEVEAAKLRYRKRVVDRRDWIDAPRGKGRTTAERGLAVMGGAIAAVAAAANSLYRGVTKCIARLTTDLENDFGT</sequence>
<accession>A0AAX6M940</accession>
<protein>
    <submittedName>
        <fullName evidence="2">Uncharacterized protein</fullName>
    </submittedName>
</protein>
<reference evidence="2 3" key="1">
    <citation type="journal article" date="2024" name="Front Chem Biol">
        <title>Unveiling the potential of Daldinia eschscholtzii MFLUCC 19-0629 through bioactivity and bioinformatics studies for enhanced sustainable agriculture production.</title>
        <authorList>
            <person name="Brooks S."/>
            <person name="Weaver J.A."/>
            <person name="Klomchit A."/>
            <person name="Alharthi S.A."/>
            <person name="Onlamun T."/>
            <person name="Nurani R."/>
            <person name="Vong T.K."/>
            <person name="Alberti F."/>
            <person name="Greco C."/>
        </authorList>
    </citation>
    <scope>NUCLEOTIDE SEQUENCE [LARGE SCALE GENOMIC DNA]</scope>
    <source>
        <strain evidence="2">MFLUCC 19-0629</strain>
    </source>
</reference>
<feature type="transmembrane region" description="Helical" evidence="1">
    <location>
        <begin position="49"/>
        <end position="68"/>
    </location>
</feature>
<organism evidence="2 3">
    <name type="scientific">Daldinia eschscholtzii</name>
    <dbReference type="NCBI Taxonomy" id="292717"/>
    <lineage>
        <taxon>Eukaryota</taxon>
        <taxon>Fungi</taxon>
        <taxon>Dikarya</taxon>
        <taxon>Ascomycota</taxon>
        <taxon>Pezizomycotina</taxon>
        <taxon>Sordariomycetes</taxon>
        <taxon>Xylariomycetidae</taxon>
        <taxon>Xylariales</taxon>
        <taxon>Hypoxylaceae</taxon>
        <taxon>Daldinia</taxon>
    </lineage>
</organism>
<comment type="caution">
    <text evidence="2">The sequence shown here is derived from an EMBL/GenBank/DDBJ whole genome shotgun (WGS) entry which is preliminary data.</text>
</comment>
<dbReference type="Proteomes" id="UP001369815">
    <property type="component" value="Unassembled WGS sequence"/>
</dbReference>
<evidence type="ECO:0000313" key="2">
    <source>
        <dbReference type="EMBL" id="KAK6949198.1"/>
    </source>
</evidence>
<evidence type="ECO:0000313" key="3">
    <source>
        <dbReference type="Proteomes" id="UP001369815"/>
    </source>
</evidence>
<dbReference type="AlphaFoldDB" id="A0AAX6M940"/>
<keyword evidence="1" id="KW-0812">Transmembrane</keyword>
<evidence type="ECO:0000256" key="1">
    <source>
        <dbReference type="SAM" id="Phobius"/>
    </source>
</evidence>
<gene>
    <name evidence="2" type="ORF">Daesc_009272</name>
</gene>